<reference evidence="2" key="1">
    <citation type="submission" date="2022-07" db="EMBL/GenBank/DDBJ databases">
        <title>Gramela sediminis sp. nov., isolated from deep-sea sediment of the Indian Ocean.</title>
        <authorList>
            <person name="Shi H."/>
        </authorList>
    </citation>
    <scope>NUCLEOTIDE SEQUENCE</scope>
    <source>
        <strain evidence="2">GC03-9</strain>
    </source>
</reference>
<protein>
    <submittedName>
        <fullName evidence="2">Alpha/beta hydrolase</fullName>
    </submittedName>
</protein>
<dbReference type="PANTHER" id="PTHR43798:SF33">
    <property type="entry name" value="HYDROLASE, PUTATIVE (AFU_ORTHOLOGUE AFUA_2G14860)-RELATED"/>
    <property type="match status" value="1"/>
</dbReference>
<dbReference type="InterPro" id="IPR000073">
    <property type="entry name" value="AB_hydrolase_1"/>
</dbReference>
<evidence type="ECO:0000313" key="2">
    <source>
        <dbReference type="EMBL" id="MCP9198711.1"/>
    </source>
</evidence>
<dbReference type="SUPFAM" id="SSF53474">
    <property type="entry name" value="alpha/beta-Hydrolases"/>
    <property type="match status" value="1"/>
</dbReference>
<name>A0A9X2I736_9FLAO</name>
<evidence type="ECO:0000313" key="3">
    <source>
        <dbReference type="Proteomes" id="UP001155280"/>
    </source>
</evidence>
<dbReference type="PRINTS" id="PR00111">
    <property type="entry name" value="ABHYDROLASE"/>
</dbReference>
<dbReference type="GO" id="GO:0016787">
    <property type="term" value="F:hydrolase activity"/>
    <property type="evidence" value="ECO:0007669"/>
    <property type="project" value="UniProtKB-KW"/>
</dbReference>
<organism evidence="2 3">
    <name type="scientific">Christiangramia oceanisediminis</name>
    <dbReference type="NCBI Taxonomy" id="2920386"/>
    <lineage>
        <taxon>Bacteria</taxon>
        <taxon>Pseudomonadati</taxon>
        <taxon>Bacteroidota</taxon>
        <taxon>Flavobacteriia</taxon>
        <taxon>Flavobacteriales</taxon>
        <taxon>Flavobacteriaceae</taxon>
        <taxon>Christiangramia</taxon>
    </lineage>
</organism>
<dbReference type="EMBL" id="JANCNS010000001">
    <property type="protein sequence ID" value="MCP9198711.1"/>
    <property type="molecule type" value="Genomic_DNA"/>
</dbReference>
<dbReference type="InterPro" id="IPR029058">
    <property type="entry name" value="AB_hydrolase_fold"/>
</dbReference>
<evidence type="ECO:0000259" key="1">
    <source>
        <dbReference type="Pfam" id="PF00561"/>
    </source>
</evidence>
<feature type="domain" description="AB hydrolase-1" evidence="1">
    <location>
        <begin position="23"/>
        <end position="248"/>
    </location>
</feature>
<accession>A0A9X2I736</accession>
<dbReference type="InterPro" id="IPR050266">
    <property type="entry name" value="AB_hydrolase_sf"/>
</dbReference>
<dbReference type="Pfam" id="PF00561">
    <property type="entry name" value="Abhydrolase_1"/>
    <property type="match status" value="1"/>
</dbReference>
<proteinExistence type="predicted"/>
<dbReference type="RefSeq" id="WP_241550715.1">
    <property type="nucleotide sequence ID" value="NZ_JANCNS010000001.1"/>
</dbReference>
<keyword evidence="3" id="KW-1185">Reference proteome</keyword>
<keyword evidence="2" id="KW-0378">Hydrolase</keyword>
<dbReference type="Gene3D" id="3.40.50.1820">
    <property type="entry name" value="alpha/beta hydrolase"/>
    <property type="match status" value="1"/>
</dbReference>
<dbReference type="PANTHER" id="PTHR43798">
    <property type="entry name" value="MONOACYLGLYCEROL LIPASE"/>
    <property type="match status" value="1"/>
</dbReference>
<gene>
    <name evidence="2" type="ORF">MKO06_02250</name>
</gene>
<dbReference type="Proteomes" id="UP001155280">
    <property type="component" value="Unassembled WGS sequence"/>
</dbReference>
<dbReference type="GO" id="GO:0016020">
    <property type="term" value="C:membrane"/>
    <property type="evidence" value="ECO:0007669"/>
    <property type="project" value="TreeGrafter"/>
</dbReference>
<comment type="caution">
    <text evidence="2">The sequence shown here is derived from an EMBL/GenBank/DDBJ whole genome shotgun (WGS) entry which is preliminary data.</text>
</comment>
<dbReference type="AlphaFoldDB" id="A0A9X2I736"/>
<sequence>MICRTELKNGISLEYLDQGEGEVVLLLHGLGSTKADWDMQLDALSKHFRLIAPDMRGHGNSSIPEHSEEYGVEQSAHDMKLLMDELKIEKCHLIGFSMGGALAFELAVKHPGLVDKLVIVNTAPNFNNLGEFGEQMIAERTSSLKTYGMKPLAEQVAGNMFPEESQKHLKEAFFERASKNPVDAYYNSFVTLMQWGIGDRISEIDKPALVIASDMDYTPVELKQAYVDKMPNARLEVIKDSRHGVTMDQPEQFNSAILKFLKG</sequence>